<dbReference type="Pfam" id="PF14559">
    <property type="entry name" value="TPR_19"/>
    <property type="match status" value="1"/>
</dbReference>
<dbReference type="Proteomes" id="UP000428330">
    <property type="component" value="Chromosome"/>
</dbReference>
<dbReference type="AlphaFoldDB" id="A0A6I6IRQ8"/>
<dbReference type="OrthoDB" id="7855861at2"/>
<dbReference type="PANTHER" id="PTHR45586:SF1">
    <property type="entry name" value="LIPOPOLYSACCHARIDE ASSEMBLY PROTEIN B"/>
    <property type="match status" value="1"/>
</dbReference>
<keyword evidence="2" id="KW-0802">TPR repeat</keyword>
<dbReference type="EMBL" id="CP034348">
    <property type="protein sequence ID" value="QGX99850.1"/>
    <property type="molecule type" value="Genomic_DNA"/>
</dbReference>
<dbReference type="PANTHER" id="PTHR45586">
    <property type="entry name" value="TPR REPEAT-CONTAINING PROTEIN PA4667"/>
    <property type="match status" value="1"/>
</dbReference>
<keyword evidence="1" id="KW-0677">Repeat</keyword>
<protein>
    <submittedName>
        <fullName evidence="3">Tetratricopeptide repeat protein</fullName>
    </submittedName>
</protein>
<dbReference type="Pfam" id="PF13432">
    <property type="entry name" value="TPR_16"/>
    <property type="match status" value="1"/>
</dbReference>
<gene>
    <name evidence="3" type="ORF">EI983_16865</name>
</gene>
<dbReference type="KEGG" id="rom:EI983_16865"/>
<evidence type="ECO:0000256" key="1">
    <source>
        <dbReference type="ARBA" id="ARBA00022737"/>
    </source>
</evidence>
<dbReference type="SUPFAM" id="SSF48452">
    <property type="entry name" value="TPR-like"/>
    <property type="match status" value="1"/>
</dbReference>
<dbReference type="InterPro" id="IPR051012">
    <property type="entry name" value="CellSynth/LPSAsmb/PSIAsmb"/>
</dbReference>
<name>A0A6I6IRQ8_9RHOB</name>
<evidence type="ECO:0000313" key="4">
    <source>
        <dbReference type="Proteomes" id="UP000428330"/>
    </source>
</evidence>
<dbReference type="SMART" id="SM00028">
    <property type="entry name" value="TPR"/>
    <property type="match status" value="4"/>
</dbReference>
<sequence>MQVKQLEREQGPEAAERALIPLVREFPDAHQAYAALARVLMKQKKNDYAARAAEKAAALAPLEARQHTLLGVSRLRNDDLPGASAAFAQALQLDKKFAPAIVGAAAVKMADENFDDALALCDRALDIDPSLERASELVARINMKQGKTDAAVEELRRLVEQGGKNNRALRAYLRLMRKEGRLDEVVSLAEESLATAPATPQSVARYARMVGFAGQPELAVKQYRALIETGNAREVDRVRYIAALIGAGQLDEARAMIPTLKDRPAMKPLKDKLNGDVALASGRPDAAIELYAAACSGARAPEPDPQELAGLSGEELAQAWQSYTAKALRAALREHRQGRNDQGGD</sequence>
<reference evidence="4" key="1">
    <citation type="submission" date="2018-12" db="EMBL/GenBank/DDBJ databases">
        <title>Complete genome sequence of Roseovarius sp. MME-070.</title>
        <authorList>
            <person name="Nam Y.-D."/>
            <person name="Kang J."/>
            <person name="Chung W.-H."/>
            <person name="Park Y.S."/>
        </authorList>
    </citation>
    <scope>NUCLEOTIDE SEQUENCE [LARGE SCALE GENOMIC DNA]</scope>
    <source>
        <strain evidence="4">MME-070</strain>
    </source>
</reference>
<dbReference type="InterPro" id="IPR019734">
    <property type="entry name" value="TPR_rpt"/>
</dbReference>
<organism evidence="3 4">
    <name type="scientific">Roseovarius faecimaris</name>
    <dbReference type="NCBI Taxonomy" id="2494550"/>
    <lineage>
        <taxon>Bacteria</taxon>
        <taxon>Pseudomonadati</taxon>
        <taxon>Pseudomonadota</taxon>
        <taxon>Alphaproteobacteria</taxon>
        <taxon>Rhodobacterales</taxon>
        <taxon>Roseobacteraceae</taxon>
        <taxon>Roseovarius</taxon>
    </lineage>
</organism>
<evidence type="ECO:0000313" key="3">
    <source>
        <dbReference type="EMBL" id="QGX99850.1"/>
    </source>
</evidence>
<proteinExistence type="predicted"/>
<evidence type="ECO:0000256" key="2">
    <source>
        <dbReference type="ARBA" id="ARBA00022803"/>
    </source>
</evidence>
<dbReference type="InterPro" id="IPR011990">
    <property type="entry name" value="TPR-like_helical_dom_sf"/>
</dbReference>
<dbReference type="Gene3D" id="1.25.40.10">
    <property type="entry name" value="Tetratricopeptide repeat domain"/>
    <property type="match status" value="1"/>
</dbReference>
<dbReference type="RefSeq" id="WP_157708531.1">
    <property type="nucleotide sequence ID" value="NZ_CP034348.1"/>
</dbReference>
<keyword evidence="4" id="KW-1185">Reference proteome</keyword>
<accession>A0A6I6IRQ8</accession>